<gene>
    <name evidence="4" type="ORF">DERP_007453</name>
</gene>
<keyword evidence="5" id="KW-1185">Reference proteome</keyword>
<reference evidence="4 5" key="2">
    <citation type="journal article" date="2022" name="Mol. Biol. Evol.">
        <title>Comparative Genomics Reveals Insights into the Divergent Evolution of Astigmatic Mites and Household Pest Adaptations.</title>
        <authorList>
            <person name="Xiong Q."/>
            <person name="Wan A.T."/>
            <person name="Liu X."/>
            <person name="Fung C.S."/>
            <person name="Xiao X."/>
            <person name="Malainual N."/>
            <person name="Hou J."/>
            <person name="Wang L."/>
            <person name="Wang M."/>
            <person name="Yang K.Y."/>
            <person name="Cui Y."/>
            <person name="Leung E.L."/>
            <person name="Nong W."/>
            <person name="Shin S.K."/>
            <person name="Au S.W."/>
            <person name="Jeong K.Y."/>
            <person name="Chew F.T."/>
            <person name="Hui J.H."/>
            <person name="Leung T.F."/>
            <person name="Tungtrongchitr A."/>
            <person name="Zhong N."/>
            <person name="Liu Z."/>
            <person name="Tsui S.K."/>
        </authorList>
    </citation>
    <scope>NUCLEOTIDE SEQUENCE [LARGE SCALE GENOMIC DNA]</scope>
    <source>
        <strain evidence="4">Derp</strain>
    </source>
</reference>
<dbReference type="Pfam" id="PF00226">
    <property type="entry name" value="DnaJ"/>
    <property type="match status" value="1"/>
</dbReference>
<dbReference type="InterPro" id="IPR018253">
    <property type="entry name" value="DnaJ_domain_CS"/>
</dbReference>
<feature type="transmembrane region" description="Helical" evidence="2">
    <location>
        <begin position="218"/>
        <end position="239"/>
    </location>
</feature>
<name>A0ABQ8J4I3_DERPT</name>
<dbReference type="PROSITE" id="PS50076">
    <property type="entry name" value="DNAJ_2"/>
    <property type="match status" value="1"/>
</dbReference>
<evidence type="ECO:0000313" key="4">
    <source>
        <dbReference type="EMBL" id="KAH9417455.1"/>
    </source>
</evidence>
<sequence>MANVLFMNFQTFNQKLLLWTIKTRFVLARNVSNRKHQQCNYDVLGVKPNASASEIKNAYYEKSKKYHPDLNKEPGSDIKFQQINSAYETLSNETSRNDYDISRGYLSRNPIHNNPTTSSSRNHDFDNYTIYTRNIYRRMKQKEFDKAYRNSSTYGGPNNTGRKDFRQQMAEEQAFYESLDETLKQKYEEYYIRKDENLRNNNRDEKMRSNVMKSDSQFIIFAALILFFLIVGSVNDIAISKTSDNDNNKSSSTLQLKK</sequence>
<dbReference type="PANTHER" id="PTHR43096:SF52">
    <property type="entry name" value="DNAJ HOMOLOG 1, MITOCHONDRIAL-RELATED"/>
    <property type="match status" value="1"/>
</dbReference>
<keyword evidence="2" id="KW-0812">Transmembrane</keyword>
<organism evidence="4 5">
    <name type="scientific">Dermatophagoides pteronyssinus</name>
    <name type="common">European house dust mite</name>
    <dbReference type="NCBI Taxonomy" id="6956"/>
    <lineage>
        <taxon>Eukaryota</taxon>
        <taxon>Metazoa</taxon>
        <taxon>Ecdysozoa</taxon>
        <taxon>Arthropoda</taxon>
        <taxon>Chelicerata</taxon>
        <taxon>Arachnida</taxon>
        <taxon>Acari</taxon>
        <taxon>Acariformes</taxon>
        <taxon>Sarcoptiformes</taxon>
        <taxon>Astigmata</taxon>
        <taxon>Psoroptidia</taxon>
        <taxon>Analgoidea</taxon>
        <taxon>Pyroglyphidae</taxon>
        <taxon>Dermatophagoidinae</taxon>
        <taxon>Dermatophagoides</taxon>
    </lineage>
</organism>
<dbReference type="PANTHER" id="PTHR43096">
    <property type="entry name" value="DNAJ HOMOLOG 1, MITOCHONDRIAL-RELATED"/>
    <property type="match status" value="1"/>
</dbReference>
<dbReference type="InterPro" id="IPR001623">
    <property type="entry name" value="DnaJ_domain"/>
</dbReference>
<dbReference type="InterPro" id="IPR036869">
    <property type="entry name" value="J_dom_sf"/>
</dbReference>
<evidence type="ECO:0000256" key="2">
    <source>
        <dbReference type="SAM" id="Phobius"/>
    </source>
</evidence>
<comment type="caution">
    <text evidence="4">The sequence shown here is derived from an EMBL/GenBank/DDBJ whole genome shotgun (WGS) entry which is preliminary data.</text>
</comment>
<evidence type="ECO:0000256" key="1">
    <source>
        <dbReference type="ARBA" id="ARBA00023186"/>
    </source>
</evidence>
<dbReference type="SMART" id="SM00271">
    <property type="entry name" value="DnaJ"/>
    <property type="match status" value="1"/>
</dbReference>
<dbReference type="SUPFAM" id="SSF46565">
    <property type="entry name" value="Chaperone J-domain"/>
    <property type="match status" value="1"/>
</dbReference>
<feature type="domain" description="J" evidence="3">
    <location>
        <begin position="39"/>
        <end position="103"/>
    </location>
</feature>
<evidence type="ECO:0000259" key="3">
    <source>
        <dbReference type="PROSITE" id="PS50076"/>
    </source>
</evidence>
<reference evidence="4 5" key="1">
    <citation type="journal article" date="2018" name="J. Allergy Clin. Immunol.">
        <title>High-quality assembly of Dermatophagoides pteronyssinus genome and transcriptome reveals a wide range of novel allergens.</title>
        <authorList>
            <person name="Liu X.Y."/>
            <person name="Yang K.Y."/>
            <person name="Wang M.Q."/>
            <person name="Kwok J.S."/>
            <person name="Zeng X."/>
            <person name="Yang Z."/>
            <person name="Xiao X.J."/>
            <person name="Lau C.P."/>
            <person name="Li Y."/>
            <person name="Huang Z.M."/>
            <person name="Ba J.G."/>
            <person name="Yim A.K."/>
            <person name="Ouyang C.Y."/>
            <person name="Ngai S.M."/>
            <person name="Chan T.F."/>
            <person name="Leung E.L."/>
            <person name="Liu L."/>
            <person name="Liu Z.G."/>
            <person name="Tsui S.K."/>
        </authorList>
    </citation>
    <scope>NUCLEOTIDE SEQUENCE [LARGE SCALE GENOMIC DNA]</scope>
    <source>
        <strain evidence="4">Derp</strain>
    </source>
</reference>
<dbReference type="EMBL" id="NJHN03000077">
    <property type="protein sequence ID" value="KAH9417455.1"/>
    <property type="molecule type" value="Genomic_DNA"/>
</dbReference>
<proteinExistence type="predicted"/>
<dbReference type="Gene3D" id="1.10.287.110">
    <property type="entry name" value="DnaJ domain"/>
    <property type="match status" value="1"/>
</dbReference>
<keyword evidence="2" id="KW-0472">Membrane</keyword>
<evidence type="ECO:0000313" key="5">
    <source>
        <dbReference type="Proteomes" id="UP000887458"/>
    </source>
</evidence>
<dbReference type="PRINTS" id="PR00625">
    <property type="entry name" value="JDOMAIN"/>
</dbReference>
<keyword evidence="1" id="KW-0143">Chaperone</keyword>
<dbReference type="Proteomes" id="UP000887458">
    <property type="component" value="Unassembled WGS sequence"/>
</dbReference>
<protein>
    <recommendedName>
        <fullName evidence="3">J domain-containing protein</fullName>
    </recommendedName>
</protein>
<dbReference type="PROSITE" id="PS00636">
    <property type="entry name" value="DNAJ_1"/>
    <property type="match status" value="1"/>
</dbReference>
<dbReference type="CDD" id="cd06257">
    <property type="entry name" value="DnaJ"/>
    <property type="match status" value="1"/>
</dbReference>
<keyword evidence="2" id="KW-1133">Transmembrane helix</keyword>
<accession>A0ABQ8J4I3</accession>